<evidence type="ECO:0000256" key="13">
    <source>
        <dbReference type="ARBA" id="ARBA00023211"/>
    </source>
</evidence>
<accession>A0A7J2U4Q7</accession>
<dbReference type="PANTHER" id="PTHR36531">
    <property type="entry name" value="CRISPR-ASSOCIATED EXONUCLEASE CAS4"/>
    <property type="match status" value="1"/>
</dbReference>
<comment type="cofactor">
    <cofactor evidence="1">
        <name>Mn(2+)</name>
        <dbReference type="ChEBI" id="CHEBI:29035"/>
    </cofactor>
</comment>
<name>A0A7J2U4Q7_9CREN</name>
<dbReference type="GO" id="GO:0051536">
    <property type="term" value="F:iron-sulfur cluster binding"/>
    <property type="evidence" value="ECO:0007669"/>
    <property type="project" value="UniProtKB-KW"/>
</dbReference>
<evidence type="ECO:0000259" key="15">
    <source>
        <dbReference type="Pfam" id="PF01930"/>
    </source>
</evidence>
<evidence type="ECO:0000256" key="4">
    <source>
        <dbReference type="ARBA" id="ARBA00012768"/>
    </source>
</evidence>
<dbReference type="NCBIfam" id="TIGR00372">
    <property type="entry name" value="cas4"/>
    <property type="match status" value="1"/>
</dbReference>
<evidence type="ECO:0000256" key="12">
    <source>
        <dbReference type="ARBA" id="ARBA00023118"/>
    </source>
</evidence>
<organism evidence="16">
    <name type="scientific">Ignisphaera aggregans</name>
    <dbReference type="NCBI Taxonomy" id="334771"/>
    <lineage>
        <taxon>Archaea</taxon>
        <taxon>Thermoproteota</taxon>
        <taxon>Thermoprotei</taxon>
        <taxon>Desulfurococcales</taxon>
        <taxon>Desulfurococcaceae</taxon>
        <taxon>Ignisphaera</taxon>
    </lineage>
</organism>
<evidence type="ECO:0000256" key="1">
    <source>
        <dbReference type="ARBA" id="ARBA00001936"/>
    </source>
</evidence>
<proteinExistence type="inferred from homology"/>
<dbReference type="GO" id="GO:0046872">
    <property type="term" value="F:metal ion binding"/>
    <property type="evidence" value="ECO:0007669"/>
    <property type="project" value="UniProtKB-KW"/>
</dbReference>
<evidence type="ECO:0000256" key="2">
    <source>
        <dbReference type="ARBA" id="ARBA00001966"/>
    </source>
</evidence>
<evidence type="ECO:0000256" key="3">
    <source>
        <dbReference type="ARBA" id="ARBA00009189"/>
    </source>
</evidence>
<keyword evidence="12 14" id="KW-0051">Antiviral defense</keyword>
<keyword evidence="8 14" id="KW-0378">Hydrolase</keyword>
<dbReference type="GO" id="GO:0051607">
    <property type="term" value="P:defense response to virus"/>
    <property type="evidence" value="ECO:0007669"/>
    <property type="project" value="UniProtKB-KW"/>
</dbReference>
<dbReference type="PANTHER" id="PTHR36531:SF6">
    <property type="entry name" value="DNA REPLICATION ATP-DEPENDENT HELICASE_NUCLEASE DNA2"/>
    <property type="match status" value="1"/>
</dbReference>
<evidence type="ECO:0000256" key="10">
    <source>
        <dbReference type="ARBA" id="ARBA00023004"/>
    </source>
</evidence>
<keyword evidence="13 14" id="KW-0464">Manganese</keyword>
<reference evidence="16" key="1">
    <citation type="journal article" date="2020" name="mSystems">
        <title>Genome- and Community-Level Interaction Insights into Carbon Utilization and Element Cycling Functions of Hydrothermarchaeota in Hydrothermal Sediment.</title>
        <authorList>
            <person name="Zhou Z."/>
            <person name="Liu Y."/>
            <person name="Xu W."/>
            <person name="Pan J."/>
            <person name="Luo Z.H."/>
            <person name="Li M."/>
        </authorList>
    </citation>
    <scope>NUCLEOTIDE SEQUENCE [LARGE SCALE GENOMIC DNA]</scope>
    <source>
        <strain evidence="16">SpSt-125</strain>
    </source>
</reference>
<gene>
    <name evidence="16" type="primary">cas4</name>
    <name evidence="16" type="ORF">ENO26_09500</name>
</gene>
<evidence type="ECO:0000313" key="16">
    <source>
        <dbReference type="EMBL" id="HEM67778.1"/>
    </source>
</evidence>
<dbReference type="AlphaFoldDB" id="A0A7J2U4Q7"/>
<evidence type="ECO:0000256" key="14">
    <source>
        <dbReference type="RuleBase" id="RU365022"/>
    </source>
</evidence>
<dbReference type="InterPro" id="IPR011604">
    <property type="entry name" value="PDDEXK-like_dom_sf"/>
</dbReference>
<evidence type="ECO:0000256" key="8">
    <source>
        <dbReference type="ARBA" id="ARBA00022801"/>
    </source>
</evidence>
<evidence type="ECO:0000256" key="5">
    <source>
        <dbReference type="ARBA" id="ARBA00020049"/>
    </source>
</evidence>
<comment type="cofactor">
    <cofactor evidence="14">
        <name>iron-sulfur cluster</name>
        <dbReference type="ChEBI" id="CHEBI:30408"/>
    </cofactor>
</comment>
<protein>
    <recommendedName>
        <fullName evidence="5 14">CRISPR-associated exonuclease Cas4</fullName>
        <ecNumber evidence="4 14">3.1.12.1</ecNumber>
    </recommendedName>
</protein>
<evidence type="ECO:0000256" key="7">
    <source>
        <dbReference type="ARBA" id="ARBA00022723"/>
    </source>
</evidence>
<dbReference type="GO" id="GO:0004527">
    <property type="term" value="F:exonuclease activity"/>
    <property type="evidence" value="ECO:0007669"/>
    <property type="project" value="UniProtKB-KW"/>
</dbReference>
<keyword evidence="7 14" id="KW-0479">Metal-binding</keyword>
<keyword evidence="9 14" id="KW-0269">Exonuclease</keyword>
<dbReference type="EMBL" id="DSEU01000068">
    <property type="protein sequence ID" value="HEM67778.1"/>
    <property type="molecule type" value="Genomic_DNA"/>
</dbReference>
<dbReference type="InterPro" id="IPR022765">
    <property type="entry name" value="Dna2/Cas4_DUF83"/>
</dbReference>
<comment type="cofactor">
    <cofactor evidence="14">
        <name>Mg(2+)</name>
        <dbReference type="ChEBI" id="CHEBI:18420"/>
    </cofactor>
    <cofactor evidence="14">
        <name>Mn(2+)</name>
        <dbReference type="ChEBI" id="CHEBI:29035"/>
    </cofactor>
    <text evidence="14">Mg(2+) or Mn(2+) required for ssDNA cleavage activity.</text>
</comment>
<keyword evidence="6 14" id="KW-0540">Nuclease</keyword>
<feature type="domain" description="DUF83" evidence="15">
    <location>
        <begin position="9"/>
        <end position="191"/>
    </location>
</feature>
<dbReference type="EC" id="3.1.12.1" evidence="4 14"/>
<evidence type="ECO:0000256" key="11">
    <source>
        <dbReference type="ARBA" id="ARBA00023014"/>
    </source>
</evidence>
<keyword evidence="11 14" id="KW-0411">Iron-sulfur</keyword>
<evidence type="ECO:0000256" key="9">
    <source>
        <dbReference type="ARBA" id="ARBA00022839"/>
    </source>
</evidence>
<dbReference type="Pfam" id="PF01930">
    <property type="entry name" value="Cas_Cas4"/>
    <property type="match status" value="1"/>
</dbReference>
<comment type="similarity">
    <text evidence="3 14">Belongs to the CRISPR-associated exonuclease Cas4 family.</text>
</comment>
<dbReference type="InterPro" id="IPR051827">
    <property type="entry name" value="Cas4_exonuclease"/>
</dbReference>
<dbReference type="Gene3D" id="3.90.320.10">
    <property type="match status" value="1"/>
</dbReference>
<evidence type="ECO:0000256" key="6">
    <source>
        <dbReference type="ARBA" id="ARBA00022722"/>
    </source>
</evidence>
<comment type="cofactor">
    <cofactor evidence="2">
        <name>[4Fe-4S] cluster</name>
        <dbReference type="ChEBI" id="CHEBI:49883"/>
    </cofactor>
</comment>
<keyword evidence="10 14" id="KW-0408">Iron</keyword>
<comment type="function">
    <text evidence="14">CRISPR (clustered regularly interspaced short palindromic repeat) is an adaptive immune system that provides protection against mobile genetic elements (viruses, transposable elements and conjugative plasmids). CRISPR clusters contain sequences complementary to antecedent mobile elements and target invading nucleic acids. CRISPR clusters are transcribed and processed into CRISPR RNA (crRNA).</text>
</comment>
<sequence length="194" mass="21963">MKNSLIPITLVKEFAYCPRIAYFKLFSLFEPATESMMYAKAVAPSELRLGEIVRRFVAEDFTLVLEAFVESKSLGLCGKVDAVALTSSEAVPIEVKLETSPEKVKRFAIHHLVQVIAYAIAVEETFRKPVKRALIVSAEGGAAFEVRVGSALREHVYRLVRELWRVVEEERLPRPTTSTRKCSACFYRKFCSRL</sequence>
<dbReference type="InterPro" id="IPR013343">
    <property type="entry name" value="CRISPR-assoc_prot_Cas4"/>
</dbReference>
<comment type="caution">
    <text evidence="16">The sequence shown here is derived from an EMBL/GenBank/DDBJ whole genome shotgun (WGS) entry which is preliminary data.</text>
</comment>